<feature type="transmembrane region" description="Helical" evidence="2">
    <location>
        <begin position="202"/>
        <end position="228"/>
    </location>
</feature>
<evidence type="ECO:0000256" key="1">
    <source>
        <dbReference type="SAM" id="MobiDB-lite"/>
    </source>
</evidence>
<feature type="transmembrane region" description="Helical" evidence="2">
    <location>
        <begin position="162"/>
        <end position="181"/>
    </location>
</feature>
<proteinExistence type="predicted"/>
<feature type="transmembrane region" description="Helical" evidence="2">
    <location>
        <begin position="12"/>
        <end position="36"/>
    </location>
</feature>
<keyword evidence="2" id="KW-0812">Transmembrane</keyword>
<dbReference type="PANTHER" id="PTHR34219:SF4">
    <property type="entry name" value="PEPSY DOMAIN-CONTAINING PROTEIN"/>
    <property type="match status" value="1"/>
</dbReference>
<dbReference type="STRING" id="877500.GCA_000935065_01108"/>
<feature type="transmembrane region" description="Helical" evidence="2">
    <location>
        <begin position="457"/>
        <end position="473"/>
    </location>
</feature>
<name>A0A4Q0Y055_9BACT</name>
<reference evidence="3 4" key="1">
    <citation type="submission" date="2017-10" db="EMBL/GenBank/DDBJ databases">
        <title>Genomics of the genus Arcobacter.</title>
        <authorList>
            <person name="Perez-Cataluna A."/>
            <person name="Figueras M.J."/>
        </authorList>
    </citation>
    <scope>NUCLEOTIDE SEQUENCE [LARGE SCALE GENOMIC DNA]</scope>
    <source>
        <strain evidence="3 4">DSM 24636</strain>
    </source>
</reference>
<feature type="transmembrane region" description="Helical" evidence="2">
    <location>
        <begin position="485"/>
        <end position="503"/>
    </location>
</feature>
<keyword evidence="2" id="KW-0472">Membrane</keyword>
<accession>A0A4Q0Y055</accession>
<evidence type="ECO:0000313" key="3">
    <source>
        <dbReference type="EMBL" id="RXJ62434.1"/>
    </source>
</evidence>
<dbReference type="AlphaFoldDB" id="A0A4Q0Y055"/>
<protein>
    <recommendedName>
        <fullName evidence="5">Peptidase</fullName>
    </recommendedName>
</protein>
<organism evidence="3 4">
    <name type="scientific">Halarcobacter anaerophilus</name>
    <dbReference type="NCBI Taxonomy" id="877500"/>
    <lineage>
        <taxon>Bacteria</taxon>
        <taxon>Pseudomonadati</taxon>
        <taxon>Campylobacterota</taxon>
        <taxon>Epsilonproteobacteria</taxon>
        <taxon>Campylobacterales</taxon>
        <taxon>Arcobacteraceae</taxon>
        <taxon>Halarcobacter</taxon>
    </lineage>
</organism>
<sequence length="547" mass="63560">MEKSFRQSMRWLHTYSGLIVGWLLFAVFVTGTSSYYRDEINLWMKPELHKSKPSEKTLDIAQKKALEVFEKSNNLYVTLPNSRSNVISMFYQENSKNREKEIKQKRVSENKTSQRKKKGKRVFKYYDASTAEEIKPRETLGGNFLYRFHFELYNIPRFTARWIVGIATMSMLVAIITGIIIHKRIFKDIFVFRPKKGVRSWMDLHILPAVAALPFHIMITYSGLVLFMRLMMPWAMDTAYNGDFREYREDINKLQTKSLQKDTLRKMDNKVKKIDKSPLEPAITQESLKKILNQASIHWPDNIGGFTLSKERKQVIVEVRPKKASTIFSSKFEREALKYDGKTAKLISKNIPPSSNSIIINTHTALGSLHMARFADSTLRFIFFICGLSGVVLAGSGLILWIEKRKKKYEKKKSFGFWLVEKLNLGTIVGIFIAIGVYFIANRIIPAFEENRQSLEINAFFLAWLFSYIHAFLRDTKKAWIEQLIAATLIFIFIPIINIITTAKSFDTFINRDSLHFYFDLYFIISAAIFALASYILFKRAKRSLQC</sequence>
<keyword evidence="4" id="KW-1185">Reference proteome</keyword>
<feature type="transmembrane region" description="Helical" evidence="2">
    <location>
        <begin position="381"/>
        <end position="402"/>
    </location>
</feature>
<comment type="caution">
    <text evidence="3">The sequence shown here is derived from an EMBL/GenBank/DDBJ whole genome shotgun (WGS) entry which is preliminary data.</text>
</comment>
<dbReference type="Proteomes" id="UP000290191">
    <property type="component" value="Unassembled WGS sequence"/>
</dbReference>
<dbReference type="InterPro" id="IPR005625">
    <property type="entry name" value="PepSY-ass_TM"/>
</dbReference>
<dbReference type="Pfam" id="PF03929">
    <property type="entry name" value="PepSY_TM"/>
    <property type="match status" value="1"/>
</dbReference>
<feature type="region of interest" description="Disordered" evidence="1">
    <location>
        <begin position="97"/>
        <end position="116"/>
    </location>
</feature>
<dbReference type="PANTHER" id="PTHR34219">
    <property type="entry name" value="IRON-REGULATED INNER MEMBRANE PROTEIN-RELATED"/>
    <property type="match status" value="1"/>
</dbReference>
<dbReference type="EMBL" id="PDKO01000008">
    <property type="protein sequence ID" value="RXJ62434.1"/>
    <property type="molecule type" value="Genomic_DNA"/>
</dbReference>
<evidence type="ECO:0000256" key="2">
    <source>
        <dbReference type="SAM" id="Phobius"/>
    </source>
</evidence>
<dbReference type="RefSeq" id="WP_129082345.1">
    <property type="nucleotide sequence ID" value="NZ_CP041070.1"/>
</dbReference>
<dbReference type="OrthoDB" id="9776609at2"/>
<evidence type="ECO:0008006" key="5">
    <source>
        <dbReference type="Google" id="ProtNLM"/>
    </source>
</evidence>
<feature type="transmembrane region" description="Helical" evidence="2">
    <location>
        <begin position="423"/>
        <end position="445"/>
    </location>
</feature>
<gene>
    <name evidence="3" type="ORF">CRV06_09855</name>
</gene>
<keyword evidence="2" id="KW-1133">Transmembrane helix</keyword>
<feature type="transmembrane region" description="Helical" evidence="2">
    <location>
        <begin position="515"/>
        <end position="538"/>
    </location>
</feature>
<evidence type="ECO:0000313" key="4">
    <source>
        <dbReference type="Proteomes" id="UP000290191"/>
    </source>
</evidence>
<feature type="compositionally biased region" description="Basic and acidic residues" evidence="1">
    <location>
        <begin position="97"/>
        <end position="109"/>
    </location>
</feature>